<dbReference type="Proteomes" id="UP001623592">
    <property type="component" value="Unassembled WGS sequence"/>
</dbReference>
<dbReference type="RefSeq" id="WP_406785524.1">
    <property type="nucleotide sequence ID" value="NZ_JBJIAA010000001.1"/>
</dbReference>
<name>A0ABW8T8U1_9CLOT</name>
<sequence>MSKIEIDISSIRRSDEELRQNNFKLSSISCDIFQSMCNVDASIQARRNIGQRLKNAYDESIKIAKKLVQLEKFISSSMDRYEKAEIEVEKESAELRVLWDLRIRTLTELKSMAEILGTSSAYVSENSKMFYGGEKVGDDEELDEESEELNEAFLSAVNKSDGESSDELIKDIEKHKKSIFDTFHNFDKEAEDLVDELPNKLEMAWKDIKYVFKSVCDNPIDFMVGAGVSIPDNLTYKGVFGLDGKLETMEFNLESNKDYEGLTAIKAGQSGGDILTALLGGTITSAGFTTDAEGVVLAVPTAGTVTVPLEAVGATEVAVGGEITTRSLAGLGDDLDSTFQFADKGEATKINNMNEFFETSFGSSVKNDIVKTKNKFQGQPIYEVTKKVDNQYLKKGDKIYLDNLHKDHLEVFDKKGNAKAVLNLDGTLNYEKTEKVLSEKRKLKIN</sequence>
<comment type="caution">
    <text evidence="1">The sequence shown here is derived from an EMBL/GenBank/DDBJ whole genome shotgun (WGS) entry which is preliminary data.</text>
</comment>
<keyword evidence="2" id="KW-1185">Reference proteome</keyword>
<reference evidence="1 2" key="1">
    <citation type="submission" date="2024-11" db="EMBL/GenBank/DDBJ databases">
        <authorList>
            <person name="Heng Y.C."/>
            <person name="Lim A.C.H."/>
            <person name="Lee J.K.Y."/>
            <person name="Kittelmann S."/>
        </authorList>
    </citation>
    <scope>NUCLEOTIDE SEQUENCE [LARGE SCALE GENOMIC DNA]</scope>
    <source>
        <strain evidence="1 2">WILCCON 0114</strain>
    </source>
</reference>
<dbReference type="EMBL" id="JBJIAA010000001">
    <property type="protein sequence ID" value="MFL0248845.1"/>
    <property type="molecule type" value="Genomic_DNA"/>
</dbReference>
<protein>
    <recommendedName>
        <fullName evidence="3">LXG domain-containing protein</fullName>
    </recommendedName>
</protein>
<gene>
    <name evidence="1" type="ORF">ACJDT4_00300</name>
</gene>
<evidence type="ECO:0000313" key="1">
    <source>
        <dbReference type="EMBL" id="MFL0248845.1"/>
    </source>
</evidence>
<evidence type="ECO:0008006" key="3">
    <source>
        <dbReference type="Google" id="ProtNLM"/>
    </source>
</evidence>
<evidence type="ECO:0000313" key="2">
    <source>
        <dbReference type="Proteomes" id="UP001623592"/>
    </source>
</evidence>
<accession>A0ABW8T8U1</accession>
<proteinExistence type="predicted"/>
<organism evidence="1 2">
    <name type="scientific">Clostridium neuense</name>
    <dbReference type="NCBI Taxonomy" id="1728934"/>
    <lineage>
        <taxon>Bacteria</taxon>
        <taxon>Bacillati</taxon>
        <taxon>Bacillota</taxon>
        <taxon>Clostridia</taxon>
        <taxon>Eubacteriales</taxon>
        <taxon>Clostridiaceae</taxon>
        <taxon>Clostridium</taxon>
    </lineage>
</organism>